<comment type="caution">
    <text evidence="7">The sequence shown here is derived from an EMBL/GenBank/DDBJ whole genome shotgun (WGS) entry which is preliminary data.</text>
</comment>
<keyword evidence="2" id="KW-0808">Transferase</keyword>
<evidence type="ECO:0000313" key="8">
    <source>
        <dbReference type="Proteomes" id="UP001165080"/>
    </source>
</evidence>
<dbReference type="InterPro" id="IPR000719">
    <property type="entry name" value="Prot_kinase_dom"/>
</dbReference>
<keyword evidence="3" id="KW-0547">Nucleotide-binding</keyword>
<gene>
    <name evidence="7" type="primary">PLEST003794</name>
    <name evidence="7" type="ORF">PLESTB_001102500</name>
</gene>
<dbReference type="Proteomes" id="UP001165080">
    <property type="component" value="Unassembled WGS sequence"/>
</dbReference>
<dbReference type="AlphaFoldDB" id="A0A9W6F5H9"/>
<keyword evidence="1" id="KW-0723">Serine/threonine-protein kinase</keyword>
<dbReference type="OrthoDB" id="524546at2759"/>
<evidence type="ECO:0000256" key="4">
    <source>
        <dbReference type="ARBA" id="ARBA00022777"/>
    </source>
</evidence>
<dbReference type="GO" id="GO:0004674">
    <property type="term" value="F:protein serine/threonine kinase activity"/>
    <property type="evidence" value="ECO:0007669"/>
    <property type="project" value="UniProtKB-KW"/>
</dbReference>
<organism evidence="7 8">
    <name type="scientific">Pleodorina starrii</name>
    <dbReference type="NCBI Taxonomy" id="330485"/>
    <lineage>
        <taxon>Eukaryota</taxon>
        <taxon>Viridiplantae</taxon>
        <taxon>Chlorophyta</taxon>
        <taxon>core chlorophytes</taxon>
        <taxon>Chlorophyceae</taxon>
        <taxon>CS clade</taxon>
        <taxon>Chlamydomonadales</taxon>
        <taxon>Volvocaceae</taxon>
        <taxon>Pleodorina</taxon>
    </lineage>
</organism>
<keyword evidence="8" id="KW-1185">Reference proteome</keyword>
<reference evidence="7 8" key="1">
    <citation type="journal article" date="2023" name="Commun. Biol.">
        <title>Reorganization of the ancestral sex-determining regions during the evolution of trioecy in Pleodorina starrii.</title>
        <authorList>
            <person name="Takahashi K."/>
            <person name="Suzuki S."/>
            <person name="Kawai-Toyooka H."/>
            <person name="Yamamoto K."/>
            <person name="Hamaji T."/>
            <person name="Ootsuki R."/>
            <person name="Yamaguchi H."/>
            <person name="Kawachi M."/>
            <person name="Higashiyama T."/>
            <person name="Nozaki H."/>
        </authorList>
    </citation>
    <scope>NUCLEOTIDE SEQUENCE [LARGE SCALE GENOMIC DNA]</scope>
    <source>
        <strain evidence="7 8">NIES-4479</strain>
    </source>
</reference>
<protein>
    <recommendedName>
        <fullName evidence="6">Protein kinase domain-containing protein</fullName>
    </recommendedName>
</protein>
<dbReference type="SUPFAM" id="SSF56112">
    <property type="entry name" value="Protein kinase-like (PK-like)"/>
    <property type="match status" value="1"/>
</dbReference>
<dbReference type="GO" id="GO:0005524">
    <property type="term" value="F:ATP binding"/>
    <property type="evidence" value="ECO:0007669"/>
    <property type="project" value="UniProtKB-KW"/>
</dbReference>
<dbReference type="PANTHER" id="PTHR24353">
    <property type="entry name" value="CYCLIC NUCLEOTIDE-DEPENDENT PROTEIN KINASE"/>
    <property type="match status" value="1"/>
</dbReference>
<keyword evidence="4" id="KW-0418">Kinase</keyword>
<dbReference type="InterPro" id="IPR001245">
    <property type="entry name" value="Ser-Thr/Tyr_kinase_cat_dom"/>
</dbReference>
<dbReference type="Gene3D" id="3.30.200.20">
    <property type="entry name" value="Phosphorylase Kinase, domain 1"/>
    <property type="match status" value="1"/>
</dbReference>
<dbReference type="EMBL" id="BRXU01000015">
    <property type="protein sequence ID" value="GLC56416.1"/>
    <property type="molecule type" value="Genomic_DNA"/>
</dbReference>
<dbReference type="InterPro" id="IPR011009">
    <property type="entry name" value="Kinase-like_dom_sf"/>
</dbReference>
<dbReference type="PANTHER" id="PTHR24353:SF147">
    <property type="entry name" value="CGMP-DEPENDENT SERINE_THREONIN PROTEIN KINASE-RELATED"/>
    <property type="match status" value="1"/>
</dbReference>
<sequence>MTTVGLVPPCSPGNLQGLATVEVCDVGDQNLEPRAIRRSLEDSAKARRAASVQEVASTSRARVACATDRDLLASALKADIRSVKVLGEGAFGLVDLVRVHTSAGQLLCVRKKLLKASESNNNDPAKEVEALEALRDSCFLTQLWSCVVGLYDYTLLLEYCPYGSLEGLLREVSCRRSATGNACLDFMLASLLRFERRAGLSEDEARFYTACVLIALEDLHARGYVHRDVKPSNCMLAESRYLKLGDLGLAKHLEAGTKAYSHAGTPLYMAPEIVHGNKGGYSFSADIWSVGIMLWEMVDGALPKWAAVSWYWTKTLHCPDKFSPELKDFLCRMLDKSPRDRPTATEALCHRWFRELDMAALRAQTLPAPEPAELETLLIHTRGSDTGKRNS</sequence>
<proteinExistence type="predicted"/>
<dbReference type="PRINTS" id="PR00109">
    <property type="entry name" value="TYRKINASE"/>
</dbReference>
<evidence type="ECO:0000259" key="6">
    <source>
        <dbReference type="PROSITE" id="PS50011"/>
    </source>
</evidence>
<dbReference type="Pfam" id="PF00069">
    <property type="entry name" value="Pkinase"/>
    <property type="match status" value="1"/>
</dbReference>
<dbReference type="SMART" id="SM00220">
    <property type="entry name" value="S_TKc"/>
    <property type="match status" value="1"/>
</dbReference>
<evidence type="ECO:0000256" key="1">
    <source>
        <dbReference type="ARBA" id="ARBA00022527"/>
    </source>
</evidence>
<dbReference type="PROSITE" id="PS00108">
    <property type="entry name" value="PROTEIN_KINASE_ST"/>
    <property type="match status" value="1"/>
</dbReference>
<dbReference type="InterPro" id="IPR008271">
    <property type="entry name" value="Ser/Thr_kinase_AS"/>
</dbReference>
<evidence type="ECO:0000313" key="7">
    <source>
        <dbReference type="EMBL" id="GLC56416.1"/>
    </source>
</evidence>
<accession>A0A9W6F5H9</accession>
<name>A0A9W6F5H9_9CHLO</name>
<feature type="domain" description="Protein kinase" evidence="6">
    <location>
        <begin position="80"/>
        <end position="353"/>
    </location>
</feature>
<keyword evidence="5" id="KW-0067">ATP-binding</keyword>
<dbReference type="Gene3D" id="1.10.510.10">
    <property type="entry name" value="Transferase(Phosphotransferase) domain 1"/>
    <property type="match status" value="1"/>
</dbReference>
<evidence type="ECO:0000256" key="3">
    <source>
        <dbReference type="ARBA" id="ARBA00022741"/>
    </source>
</evidence>
<evidence type="ECO:0000256" key="5">
    <source>
        <dbReference type="ARBA" id="ARBA00022840"/>
    </source>
</evidence>
<evidence type="ECO:0000256" key="2">
    <source>
        <dbReference type="ARBA" id="ARBA00022679"/>
    </source>
</evidence>
<dbReference type="PROSITE" id="PS50011">
    <property type="entry name" value="PROTEIN_KINASE_DOM"/>
    <property type="match status" value="1"/>
</dbReference>